<sequence>MRKVVYHPRVPSEVREILTYYEGISQELGDRFWNDLLAAIDSAASHPERHHFDLIGAGLRRSKLQDFPIHVLFRDFPDYVRVTAVRHDRSEPTFGVRRK</sequence>
<proteinExistence type="predicted"/>
<comment type="caution">
    <text evidence="1">The sequence shown here is derived from an EMBL/GenBank/DDBJ whole genome shotgun (WGS) entry which is preliminary data.</text>
</comment>
<dbReference type="EMBL" id="JAENIM010000045">
    <property type="protein sequence ID" value="MBK1792452.1"/>
    <property type="molecule type" value="Genomic_DNA"/>
</dbReference>
<gene>
    <name evidence="1" type="ORF">JIN82_14910</name>
</gene>
<accession>A0A8J7MG98</accession>
<evidence type="ECO:0000313" key="1">
    <source>
        <dbReference type="EMBL" id="MBK1792452.1"/>
    </source>
</evidence>
<evidence type="ECO:0000313" key="2">
    <source>
        <dbReference type="Proteomes" id="UP000624703"/>
    </source>
</evidence>
<organism evidence="1 2">
    <name type="scientific">Persicirhabdus sediminis</name>
    <dbReference type="NCBI Taxonomy" id="454144"/>
    <lineage>
        <taxon>Bacteria</taxon>
        <taxon>Pseudomonadati</taxon>
        <taxon>Verrucomicrobiota</taxon>
        <taxon>Verrucomicrobiia</taxon>
        <taxon>Verrucomicrobiales</taxon>
        <taxon>Verrucomicrobiaceae</taxon>
        <taxon>Persicirhabdus</taxon>
    </lineage>
</organism>
<protein>
    <submittedName>
        <fullName evidence="1">Type II toxin-antitoxin system RelE/ParE family toxin</fullName>
    </submittedName>
</protein>
<dbReference type="Proteomes" id="UP000624703">
    <property type="component" value="Unassembled WGS sequence"/>
</dbReference>
<dbReference type="Gene3D" id="3.30.2310.20">
    <property type="entry name" value="RelE-like"/>
    <property type="match status" value="1"/>
</dbReference>
<dbReference type="AlphaFoldDB" id="A0A8J7MG98"/>
<dbReference type="RefSeq" id="WP_200312462.1">
    <property type="nucleotide sequence ID" value="NZ_JAENIM010000045.1"/>
</dbReference>
<dbReference type="InterPro" id="IPR035093">
    <property type="entry name" value="RelE/ParE_toxin_dom_sf"/>
</dbReference>
<name>A0A8J7MG98_9BACT</name>
<reference evidence="1" key="1">
    <citation type="submission" date="2021-01" db="EMBL/GenBank/DDBJ databases">
        <title>Modified the classification status of verrucomicrobia.</title>
        <authorList>
            <person name="Feng X."/>
        </authorList>
    </citation>
    <scope>NUCLEOTIDE SEQUENCE</scope>
    <source>
        <strain evidence="1">_KCTC 22039</strain>
    </source>
</reference>
<keyword evidence="2" id="KW-1185">Reference proteome</keyword>